<comment type="subcellular location">
    <subcellularLocation>
        <location evidence="1">Membrane</location>
        <topology evidence="1">Single-pass membrane protein</topology>
    </subcellularLocation>
</comment>
<evidence type="ECO:0000256" key="1">
    <source>
        <dbReference type="ARBA" id="ARBA00004167"/>
    </source>
</evidence>
<dbReference type="Pfam" id="PF07963">
    <property type="entry name" value="N_methyl"/>
    <property type="match status" value="1"/>
</dbReference>
<comment type="caution">
    <text evidence="7">The sequence shown here is derived from an EMBL/GenBank/DDBJ whole genome shotgun (WGS) entry which is preliminary data.</text>
</comment>
<evidence type="ECO:0000256" key="4">
    <source>
        <dbReference type="ARBA" id="ARBA00022989"/>
    </source>
</evidence>
<evidence type="ECO:0008006" key="9">
    <source>
        <dbReference type="Google" id="ProtNLM"/>
    </source>
</evidence>
<reference evidence="7 8" key="1">
    <citation type="journal article" date="2016" name="Nat. Commun.">
        <title>Thousands of microbial genomes shed light on interconnected biogeochemical processes in an aquifer system.</title>
        <authorList>
            <person name="Anantharaman K."/>
            <person name="Brown C.T."/>
            <person name="Hug L.A."/>
            <person name="Sharon I."/>
            <person name="Castelle C.J."/>
            <person name="Probst A.J."/>
            <person name="Thomas B.C."/>
            <person name="Singh A."/>
            <person name="Wilkins M.J."/>
            <person name="Karaoz U."/>
            <person name="Brodie E.L."/>
            <person name="Williams K.H."/>
            <person name="Hubbard S.S."/>
            <person name="Banfield J.F."/>
        </authorList>
    </citation>
    <scope>NUCLEOTIDE SEQUENCE [LARGE SCALE GENOMIC DNA]</scope>
</reference>
<protein>
    <recommendedName>
        <fullName evidence="9">Type II secretion system protein GspG C-terminal domain-containing protein</fullName>
    </recommendedName>
</protein>
<keyword evidence="3 6" id="KW-0812">Transmembrane</keyword>
<dbReference type="SUPFAM" id="SSF54523">
    <property type="entry name" value="Pili subunits"/>
    <property type="match status" value="1"/>
</dbReference>
<dbReference type="AlphaFoldDB" id="A0A1F7X3J5"/>
<keyword evidence="4 6" id="KW-1133">Transmembrane helix</keyword>
<dbReference type="InterPro" id="IPR045584">
    <property type="entry name" value="Pilin-like"/>
</dbReference>
<dbReference type="Proteomes" id="UP000176778">
    <property type="component" value="Unassembled WGS sequence"/>
</dbReference>
<dbReference type="EMBL" id="MGFR01000003">
    <property type="protein sequence ID" value="OGM09652.1"/>
    <property type="molecule type" value="Genomic_DNA"/>
</dbReference>
<evidence type="ECO:0000313" key="7">
    <source>
        <dbReference type="EMBL" id="OGM09652.1"/>
    </source>
</evidence>
<feature type="transmembrane region" description="Helical" evidence="6">
    <location>
        <begin position="12"/>
        <end position="35"/>
    </location>
</feature>
<evidence type="ECO:0000313" key="8">
    <source>
        <dbReference type="Proteomes" id="UP000176778"/>
    </source>
</evidence>
<dbReference type="PROSITE" id="PS00409">
    <property type="entry name" value="PROKAR_NTER_METHYL"/>
    <property type="match status" value="1"/>
</dbReference>
<organism evidence="7 8">
    <name type="scientific">Candidatus Woesebacteria bacterium RBG_13_46_13</name>
    <dbReference type="NCBI Taxonomy" id="1802479"/>
    <lineage>
        <taxon>Bacteria</taxon>
        <taxon>Candidatus Woeseibacteriota</taxon>
    </lineage>
</organism>
<accession>A0A1F7X3J5</accession>
<evidence type="ECO:0000256" key="5">
    <source>
        <dbReference type="ARBA" id="ARBA00023136"/>
    </source>
</evidence>
<dbReference type="GO" id="GO:0016020">
    <property type="term" value="C:membrane"/>
    <property type="evidence" value="ECO:0007669"/>
    <property type="project" value="UniProtKB-SubCell"/>
</dbReference>
<dbReference type="PRINTS" id="PR00885">
    <property type="entry name" value="BCTERIALGSPH"/>
</dbReference>
<dbReference type="InterPro" id="IPR012902">
    <property type="entry name" value="N_methyl_site"/>
</dbReference>
<gene>
    <name evidence="7" type="ORF">A2Y68_03440</name>
</gene>
<dbReference type="InterPro" id="IPR002416">
    <property type="entry name" value="T2SS_protein-GspH"/>
</dbReference>
<keyword evidence="2" id="KW-0488">Methylation</keyword>
<dbReference type="PANTHER" id="PTHR30093">
    <property type="entry name" value="GENERAL SECRETION PATHWAY PROTEIN G"/>
    <property type="match status" value="1"/>
</dbReference>
<name>A0A1F7X3J5_9BACT</name>
<keyword evidence="5 6" id="KW-0472">Membrane</keyword>
<evidence type="ECO:0000256" key="3">
    <source>
        <dbReference type="ARBA" id="ARBA00022692"/>
    </source>
</evidence>
<dbReference type="Gene3D" id="3.30.700.10">
    <property type="entry name" value="Glycoprotein, Type 4 Pilin"/>
    <property type="match status" value="1"/>
</dbReference>
<evidence type="ECO:0000256" key="6">
    <source>
        <dbReference type="SAM" id="Phobius"/>
    </source>
</evidence>
<dbReference type="NCBIfam" id="TIGR02532">
    <property type="entry name" value="IV_pilin_GFxxxE"/>
    <property type="match status" value="1"/>
</dbReference>
<proteinExistence type="predicted"/>
<dbReference type="STRING" id="1802479.A2Y68_03440"/>
<dbReference type="GO" id="GO:0015627">
    <property type="term" value="C:type II protein secretion system complex"/>
    <property type="evidence" value="ECO:0007669"/>
    <property type="project" value="InterPro"/>
</dbReference>
<dbReference type="GO" id="GO:0015628">
    <property type="term" value="P:protein secretion by the type II secretion system"/>
    <property type="evidence" value="ECO:0007669"/>
    <property type="project" value="InterPro"/>
</dbReference>
<evidence type="ECO:0000256" key="2">
    <source>
        <dbReference type="ARBA" id="ARBA00022481"/>
    </source>
</evidence>
<sequence length="155" mass="15975">MPNAPSSNKSGFTLIELLLVIAIIAILASIVIVALNPVQRFADARNSRRWNDVNSVLTAVHEYIIDNNGSLPTGVTSTEKQLGTCGSGGGSQCTGAAAACLDLSVTLAKYLKSIPVDPGGGSASTTYYSVVSDSNSIVTVKACNAENSATIQVSR</sequence>